<comment type="caution">
    <text evidence="1">The sequence shown here is derived from an EMBL/GenBank/DDBJ whole genome shotgun (WGS) entry which is preliminary data.</text>
</comment>
<keyword evidence="2" id="KW-1185">Reference proteome</keyword>
<evidence type="ECO:0000313" key="1">
    <source>
        <dbReference type="EMBL" id="KAK3697689.1"/>
    </source>
</evidence>
<organism evidence="1 2">
    <name type="scientific">Vermiconidia calcicola</name>
    <dbReference type="NCBI Taxonomy" id="1690605"/>
    <lineage>
        <taxon>Eukaryota</taxon>
        <taxon>Fungi</taxon>
        <taxon>Dikarya</taxon>
        <taxon>Ascomycota</taxon>
        <taxon>Pezizomycotina</taxon>
        <taxon>Dothideomycetes</taxon>
        <taxon>Dothideomycetidae</taxon>
        <taxon>Mycosphaerellales</taxon>
        <taxon>Extremaceae</taxon>
        <taxon>Vermiconidia</taxon>
    </lineage>
</organism>
<evidence type="ECO:0000313" key="2">
    <source>
        <dbReference type="Proteomes" id="UP001281147"/>
    </source>
</evidence>
<dbReference type="Proteomes" id="UP001281147">
    <property type="component" value="Unassembled WGS sequence"/>
</dbReference>
<protein>
    <submittedName>
        <fullName evidence="1">Protein-lysine N-methyltransferase efm6</fullName>
    </submittedName>
</protein>
<accession>A0ACC3MKB9</accession>
<gene>
    <name evidence="1" type="primary">EFM6_2</name>
    <name evidence="1" type="ORF">LTR37_017338</name>
</gene>
<sequence>MNDMADRDSEEESGFAISEDYGQSPTHRLELGAGSGLVGLAVSLGCEPHRVVHITDQEPMMSLMRQNIALNKLDDKVAACVYSWGEGNASPVPAYADVLLAADCVYFEPAFPLLEQSLHALIGPSTTCYFCFKVRRRADLRFVKAVKKHFAVQAVEDDPDQHTYQRENIHLYTIKRKAGR</sequence>
<proteinExistence type="predicted"/>
<dbReference type="EMBL" id="JAUTXU010000222">
    <property type="protein sequence ID" value="KAK3697689.1"/>
    <property type="molecule type" value="Genomic_DNA"/>
</dbReference>
<name>A0ACC3MKB9_9PEZI</name>
<reference evidence="1" key="1">
    <citation type="submission" date="2023-07" db="EMBL/GenBank/DDBJ databases">
        <title>Black Yeasts Isolated from many extreme environments.</title>
        <authorList>
            <person name="Coleine C."/>
            <person name="Stajich J.E."/>
            <person name="Selbmann L."/>
        </authorList>
    </citation>
    <scope>NUCLEOTIDE SEQUENCE</scope>
    <source>
        <strain evidence="1">CCFEE 5714</strain>
    </source>
</reference>